<dbReference type="PANTHER" id="PTHR46312:SF2">
    <property type="entry name" value="NUCLEOTIDE-BINDING OLIGOMERIZATION DOMAIN-CONTAINING PROTEIN 2-LIKE"/>
    <property type="match status" value="1"/>
</dbReference>
<accession>A0A819RBS2</accession>
<feature type="non-terminal residue" evidence="2">
    <location>
        <position position="1"/>
    </location>
</feature>
<dbReference type="InterPro" id="IPR016024">
    <property type="entry name" value="ARM-type_fold"/>
</dbReference>
<dbReference type="SUPFAM" id="SSF48371">
    <property type="entry name" value="ARM repeat"/>
    <property type="match status" value="1"/>
</dbReference>
<dbReference type="InterPro" id="IPR004155">
    <property type="entry name" value="PBS_lyase_HEAT"/>
</dbReference>
<dbReference type="SUPFAM" id="SSF52200">
    <property type="entry name" value="Toll/Interleukin receptor TIR domain"/>
    <property type="match status" value="1"/>
</dbReference>
<dbReference type="SMART" id="SM00185">
    <property type="entry name" value="ARM"/>
    <property type="match status" value="4"/>
</dbReference>
<dbReference type="GO" id="GO:0007165">
    <property type="term" value="P:signal transduction"/>
    <property type="evidence" value="ECO:0007669"/>
    <property type="project" value="InterPro"/>
</dbReference>
<dbReference type="InterPro" id="IPR035897">
    <property type="entry name" value="Toll_tir_struct_dom_sf"/>
</dbReference>
<organism evidence="2 3">
    <name type="scientific">Rotaria magnacalcarata</name>
    <dbReference type="NCBI Taxonomy" id="392030"/>
    <lineage>
        <taxon>Eukaryota</taxon>
        <taxon>Metazoa</taxon>
        <taxon>Spiralia</taxon>
        <taxon>Gnathifera</taxon>
        <taxon>Rotifera</taxon>
        <taxon>Eurotatoria</taxon>
        <taxon>Bdelloidea</taxon>
        <taxon>Philodinida</taxon>
        <taxon>Philodinidae</taxon>
        <taxon>Rotaria</taxon>
    </lineage>
</organism>
<dbReference type="InterPro" id="IPR011989">
    <property type="entry name" value="ARM-like"/>
</dbReference>
<feature type="domain" description="NACHT" evidence="1">
    <location>
        <begin position="242"/>
        <end position="369"/>
    </location>
</feature>
<dbReference type="InterPro" id="IPR000157">
    <property type="entry name" value="TIR_dom"/>
</dbReference>
<dbReference type="Pfam" id="PF13646">
    <property type="entry name" value="HEAT_2"/>
    <property type="match status" value="2"/>
</dbReference>
<dbReference type="InterPro" id="IPR027417">
    <property type="entry name" value="P-loop_NTPase"/>
</dbReference>
<dbReference type="SMART" id="SM00567">
    <property type="entry name" value="EZ_HEAT"/>
    <property type="match status" value="7"/>
</dbReference>
<dbReference type="Gene3D" id="1.25.10.10">
    <property type="entry name" value="Leucine-rich Repeat Variant"/>
    <property type="match status" value="2"/>
</dbReference>
<dbReference type="Gene3D" id="3.40.50.300">
    <property type="entry name" value="P-loop containing nucleotide triphosphate hydrolases"/>
    <property type="match status" value="1"/>
</dbReference>
<dbReference type="Pfam" id="PF13676">
    <property type="entry name" value="TIR_2"/>
    <property type="match status" value="1"/>
</dbReference>
<dbReference type="AlphaFoldDB" id="A0A819RBS2"/>
<dbReference type="PANTHER" id="PTHR46312">
    <property type="entry name" value="NACHT DOMAIN-CONTAINING PROTEIN"/>
    <property type="match status" value="1"/>
</dbReference>
<evidence type="ECO:0000313" key="2">
    <source>
        <dbReference type="EMBL" id="CAF4038095.1"/>
    </source>
</evidence>
<evidence type="ECO:0000259" key="1">
    <source>
        <dbReference type="PROSITE" id="PS50837"/>
    </source>
</evidence>
<evidence type="ECO:0000313" key="3">
    <source>
        <dbReference type="Proteomes" id="UP000663866"/>
    </source>
</evidence>
<gene>
    <name evidence="2" type="ORF">OVN521_LOCUS17215</name>
</gene>
<dbReference type="Gene3D" id="3.40.50.10140">
    <property type="entry name" value="Toll/interleukin-1 receptor homology (TIR) domain"/>
    <property type="match status" value="1"/>
</dbReference>
<protein>
    <recommendedName>
        <fullName evidence="1">NACHT domain-containing protein</fullName>
    </recommendedName>
</protein>
<keyword evidence="3" id="KW-1185">Reference proteome</keyword>
<dbReference type="PROSITE" id="PS50837">
    <property type="entry name" value="NACHT"/>
    <property type="match status" value="1"/>
</dbReference>
<proteinExistence type="predicted"/>
<dbReference type="Proteomes" id="UP000663866">
    <property type="component" value="Unassembled WGS sequence"/>
</dbReference>
<dbReference type="SUPFAM" id="SSF52540">
    <property type="entry name" value="P-loop containing nucleoside triphosphate hydrolases"/>
    <property type="match status" value="1"/>
</dbReference>
<dbReference type="EMBL" id="CAJOBG010002959">
    <property type="protein sequence ID" value="CAF4038095.1"/>
    <property type="molecule type" value="Genomic_DNA"/>
</dbReference>
<reference evidence="2" key="1">
    <citation type="submission" date="2021-02" db="EMBL/GenBank/DDBJ databases">
        <authorList>
            <person name="Nowell W R."/>
        </authorList>
    </citation>
    <scope>NUCLEOTIDE SEQUENCE</scope>
</reference>
<dbReference type="InterPro" id="IPR000225">
    <property type="entry name" value="Armadillo"/>
</dbReference>
<dbReference type="Pfam" id="PF05729">
    <property type="entry name" value="NACHT"/>
    <property type="match status" value="1"/>
</dbReference>
<dbReference type="InterPro" id="IPR007111">
    <property type="entry name" value="NACHT_NTPase"/>
</dbReference>
<comment type="caution">
    <text evidence="2">The sequence shown here is derived from an EMBL/GenBank/DDBJ whole genome shotgun (WGS) entry which is preliminary data.</text>
</comment>
<name>A0A819RBS2_9BILA</name>
<sequence length="1007" mass="114375">MALSEEKHVMLSYNWKSQDIVKKVYDILKDEIRVWMDIKGDMKDDMYDSMAEGVQNAEVVCCFMTPEYQKSPNCGLELKSAQRHGKRIIPCMVTDKKVWKPTGWLDLITGHIISIDFHDTSDENFSLQMKELIRRIKEQSPAPISPVSQIVSKPSYLFELIRHEYERNSRIERIMNPSKSFPIERSYINLAIVETKEQQEKEKKLGDTKRSDKIISTFEEIYGTKSVIQVKDIFEKCKDETSKLLVFGRAGIGKSTFCRFVAHQWAIGAIWTQYDLIVLIPLRRLTEKDRYPPLLPGTNYLPIDLIKKEYLPNLKKNDEKLLEEQLSKSKVLWLLDGYDEIAQNMPKSLKSLLFEQLLKTAHHILTSRPYLNTLSYDVNMEITGFTDDNIAEYVKQFFDQSKDKLKDALFKGQKLQSFLKSSPTIWGIAHIPVNLELICSLWDETPLPGTKELTVTALYDNITEWLCRRYLINQNSDIQMTKEDLYTDFRKELTFLETLAFKAMQNNTIILGKELLQKVFKETEYSSKHYALILKIGILKSIGDQSNGNQIEVQKDHYFVHLSFQEHFAARHLVKALSGLAPQEAIDFIKNQKYNQRFELVFSFASGLLIESDDAQCLDTFWNAILQEPLDLVGLRHMRIAISCFEESCLNENFKRRNELIDHIANWIKYTVQTNHDKISTYINDSLKRSNAVVNQPKVIDTLIHLLTTDDTKTKEKVLGLISQITISNPYPELIHQLVKSLEHQDSKVGAGACRALANIGKTTAIKDAIDPLVKAIENGDSGITRPACDALGEMGEKAASKDLIDALVKALGNEDSYIRWRACCALWRMGQKAATKEVIDVLLQALRNADSKVRTLACYALGAMGGNAPTEPVIDALKQALGNENSDVRTNASEALWKISEKAATQQVIDALVKALANQDFYPRRMACYALGRMGQNVATKDVIDALVKALGNSDSDVRWRACDGLGKMGEKAATKEVIDALVKELGKEDSNSRTRAFYALGKLEE</sequence>